<protein>
    <submittedName>
        <fullName evidence="1 2">Uncharacterized protein</fullName>
    </submittedName>
</protein>
<dbReference type="KEGG" id="gtt:GUITHDRAFT_153953"/>
<dbReference type="EnsemblProtists" id="EKX40913">
    <property type="protein sequence ID" value="EKX40913"/>
    <property type="gene ID" value="GUITHDRAFT_153953"/>
</dbReference>
<reference evidence="2" key="3">
    <citation type="submission" date="2016-03" db="UniProtKB">
        <authorList>
            <consortium name="EnsemblProtists"/>
        </authorList>
    </citation>
    <scope>IDENTIFICATION</scope>
</reference>
<dbReference type="RefSeq" id="XP_005827893.1">
    <property type="nucleotide sequence ID" value="XM_005827836.1"/>
</dbReference>
<accession>L1IXC4</accession>
<proteinExistence type="predicted"/>
<dbReference type="HOGENOM" id="CLU_2890534_0_0_1"/>
<gene>
    <name evidence="1" type="ORF">GUITHDRAFT_153953</name>
</gene>
<sequence length="63" mass="7312">MAPMHLSKTPREYFILKPVAMLCKAFVSFKSGYLMRKGRSQFEMATSTSFLRTIRDSMEVMNL</sequence>
<dbReference type="GeneID" id="17297663"/>
<reference evidence="1 3" key="1">
    <citation type="journal article" date="2012" name="Nature">
        <title>Algal genomes reveal evolutionary mosaicism and the fate of nucleomorphs.</title>
        <authorList>
            <consortium name="DOE Joint Genome Institute"/>
            <person name="Curtis B.A."/>
            <person name="Tanifuji G."/>
            <person name="Burki F."/>
            <person name="Gruber A."/>
            <person name="Irimia M."/>
            <person name="Maruyama S."/>
            <person name="Arias M.C."/>
            <person name="Ball S.G."/>
            <person name="Gile G.H."/>
            <person name="Hirakawa Y."/>
            <person name="Hopkins J.F."/>
            <person name="Kuo A."/>
            <person name="Rensing S.A."/>
            <person name="Schmutz J."/>
            <person name="Symeonidi A."/>
            <person name="Elias M."/>
            <person name="Eveleigh R.J."/>
            <person name="Herman E.K."/>
            <person name="Klute M.J."/>
            <person name="Nakayama T."/>
            <person name="Obornik M."/>
            <person name="Reyes-Prieto A."/>
            <person name="Armbrust E.V."/>
            <person name="Aves S.J."/>
            <person name="Beiko R.G."/>
            <person name="Coutinho P."/>
            <person name="Dacks J.B."/>
            <person name="Durnford D.G."/>
            <person name="Fast N.M."/>
            <person name="Green B.R."/>
            <person name="Grisdale C.J."/>
            <person name="Hempel F."/>
            <person name="Henrissat B."/>
            <person name="Hoppner M.P."/>
            <person name="Ishida K."/>
            <person name="Kim E."/>
            <person name="Koreny L."/>
            <person name="Kroth P.G."/>
            <person name="Liu Y."/>
            <person name="Malik S.B."/>
            <person name="Maier U.G."/>
            <person name="McRose D."/>
            <person name="Mock T."/>
            <person name="Neilson J.A."/>
            <person name="Onodera N.T."/>
            <person name="Poole A.M."/>
            <person name="Pritham E.J."/>
            <person name="Richards T.A."/>
            <person name="Rocap G."/>
            <person name="Roy S.W."/>
            <person name="Sarai C."/>
            <person name="Schaack S."/>
            <person name="Shirato S."/>
            <person name="Slamovits C.H."/>
            <person name="Spencer D.F."/>
            <person name="Suzuki S."/>
            <person name="Worden A.Z."/>
            <person name="Zauner S."/>
            <person name="Barry K."/>
            <person name="Bell C."/>
            <person name="Bharti A.K."/>
            <person name="Crow J.A."/>
            <person name="Grimwood J."/>
            <person name="Kramer R."/>
            <person name="Lindquist E."/>
            <person name="Lucas S."/>
            <person name="Salamov A."/>
            <person name="McFadden G.I."/>
            <person name="Lane C.E."/>
            <person name="Keeling P.J."/>
            <person name="Gray M.W."/>
            <person name="Grigoriev I.V."/>
            <person name="Archibald J.M."/>
        </authorList>
    </citation>
    <scope>NUCLEOTIDE SEQUENCE</scope>
    <source>
        <strain evidence="1 3">CCMP2712</strain>
    </source>
</reference>
<dbReference type="EMBL" id="JH993027">
    <property type="protein sequence ID" value="EKX40913.1"/>
    <property type="molecule type" value="Genomic_DNA"/>
</dbReference>
<dbReference type="AlphaFoldDB" id="L1IXC4"/>
<keyword evidence="3" id="KW-1185">Reference proteome</keyword>
<dbReference type="Proteomes" id="UP000011087">
    <property type="component" value="Unassembled WGS sequence"/>
</dbReference>
<evidence type="ECO:0000313" key="2">
    <source>
        <dbReference type="EnsemblProtists" id="EKX40913"/>
    </source>
</evidence>
<name>L1IXC4_GUITC</name>
<reference evidence="3" key="2">
    <citation type="submission" date="2012-11" db="EMBL/GenBank/DDBJ databases">
        <authorList>
            <person name="Kuo A."/>
            <person name="Curtis B.A."/>
            <person name="Tanifuji G."/>
            <person name="Burki F."/>
            <person name="Gruber A."/>
            <person name="Irimia M."/>
            <person name="Maruyama S."/>
            <person name="Arias M.C."/>
            <person name="Ball S.G."/>
            <person name="Gile G.H."/>
            <person name="Hirakawa Y."/>
            <person name="Hopkins J.F."/>
            <person name="Rensing S.A."/>
            <person name="Schmutz J."/>
            <person name="Symeonidi A."/>
            <person name="Elias M."/>
            <person name="Eveleigh R.J."/>
            <person name="Herman E.K."/>
            <person name="Klute M.J."/>
            <person name="Nakayama T."/>
            <person name="Obornik M."/>
            <person name="Reyes-Prieto A."/>
            <person name="Armbrust E.V."/>
            <person name="Aves S.J."/>
            <person name="Beiko R.G."/>
            <person name="Coutinho P."/>
            <person name="Dacks J.B."/>
            <person name="Durnford D.G."/>
            <person name="Fast N.M."/>
            <person name="Green B.R."/>
            <person name="Grisdale C."/>
            <person name="Hempe F."/>
            <person name="Henrissat B."/>
            <person name="Hoppner M.P."/>
            <person name="Ishida K.-I."/>
            <person name="Kim E."/>
            <person name="Koreny L."/>
            <person name="Kroth P.G."/>
            <person name="Liu Y."/>
            <person name="Malik S.-B."/>
            <person name="Maier U.G."/>
            <person name="McRose D."/>
            <person name="Mock T."/>
            <person name="Neilson J.A."/>
            <person name="Onodera N.T."/>
            <person name="Poole A.M."/>
            <person name="Pritham E.J."/>
            <person name="Richards T.A."/>
            <person name="Rocap G."/>
            <person name="Roy S.W."/>
            <person name="Sarai C."/>
            <person name="Schaack S."/>
            <person name="Shirato S."/>
            <person name="Slamovits C.H."/>
            <person name="Spencer D.F."/>
            <person name="Suzuki S."/>
            <person name="Worden A.Z."/>
            <person name="Zauner S."/>
            <person name="Barry K."/>
            <person name="Bell C."/>
            <person name="Bharti A.K."/>
            <person name="Crow J.A."/>
            <person name="Grimwood J."/>
            <person name="Kramer R."/>
            <person name="Lindquist E."/>
            <person name="Lucas S."/>
            <person name="Salamov A."/>
            <person name="McFadden G.I."/>
            <person name="Lane C.E."/>
            <person name="Keeling P.J."/>
            <person name="Gray M.W."/>
            <person name="Grigoriev I.V."/>
            <person name="Archibald J.M."/>
        </authorList>
    </citation>
    <scope>NUCLEOTIDE SEQUENCE</scope>
    <source>
        <strain evidence="3">CCMP2712</strain>
    </source>
</reference>
<organism evidence="1">
    <name type="scientific">Guillardia theta (strain CCMP2712)</name>
    <name type="common">Cryptophyte</name>
    <dbReference type="NCBI Taxonomy" id="905079"/>
    <lineage>
        <taxon>Eukaryota</taxon>
        <taxon>Cryptophyceae</taxon>
        <taxon>Pyrenomonadales</taxon>
        <taxon>Geminigeraceae</taxon>
        <taxon>Guillardia</taxon>
    </lineage>
</organism>
<evidence type="ECO:0000313" key="3">
    <source>
        <dbReference type="Proteomes" id="UP000011087"/>
    </source>
</evidence>
<evidence type="ECO:0000313" key="1">
    <source>
        <dbReference type="EMBL" id="EKX40913.1"/>
    </source>
</evidence>
<dbReference type="PaxDb" id="55529-EKX40913"/>